<dbReference type="Gene3D" id="3.30.1490.270">
    <property type="match status" value="1"/>
</dbReference>
<sequence>MKTLSTPEAFAPGYRLDKGIHDEMLDETGRVRPHWAHLMQALQQLGPREVGQRHQEALKLLRENGVTYNVYGDPDGINRPWQLDPIPLLLSGDEWFDIEAGLLQRAELLNLILADLYGPRQLIKKNLLPLELIYNHGGFLRVCDQVRLPGQHQLVLCAADLARGPDKKMWVLGDRTQAPSGAGYALENRLAMSRVLPSLFRDTHVHRLARFFQSLRAGLNAIAPGDADTPRVVVLTPGPLNETFFEHAYLASYLGYPLVQGDDLTIRDGYVWLKSLVGLQRVDVILRRVDDNYCDPLELREDSRLGVPGLLEVVRRGNVAIANPLGSGVLENPGIMPFLPGIAKYFLGQTLKLNSIATWWCGQARELNYVLANLERLVIKPIYRKPGEHSVFGHQLSRVQLADWRARIKARPALYVGQEYESFSTVPAMVSGGYEPRQTLLRCFMVARADGYTLMPGGLSRSAPQYGNMMITNQTGGISKDTWVVATEPQHPAIPSKRSGGGLTGHGNALPSRAADNIFWVGRNAERAEGGVRLLRATIKKLFSNPDRDSLDYQLSLETLLRCVTSMTGTYPGFFAEDNEGLLQAPEAELLAIVVDESRAGSLANTVNRMTQSGYAVRDLWSSDTWRVIDEIEEQVSEARRLGKTGLWSMQEQMDQLITTLSAFSGLVMESMTRGNGWLFLDIGRRLERGLQLVSVLRTAFAMPQSEATETRLIESLLDTSDNLICYRQHYRSNLELASFLELLLMDPNNPRSLAYQIARLQEHVGKLPREPSTRRISAEERLLLEASCILNIANIEDLLSVSEAGIREALDQQLSKIYALLAALSDTLTANYFRHGDAPQSLS</sequence>
<evidence type="ECO:0000259" key="2">
    <source>
        <dbReference type="Pfam" id="PF14403"/>
    </source>
</evidence>
<protein>
    <submittedName>
        <fullName evidence="3">Circularly permuted type 2 ATP-grasp protein</fullName>
    </submittedName>
</protein>
<dbReference type="Proteomes" id="UP001524570">
    <property type="component" value="Unassembled WGS sequence"/>
</dbReference>
<dbReference type="InterPro" id="IPR051680">
    <property type="entry name" value="ATP-dep_Glu-Cys_Ligase-2"/>
</dbReference>
<feature type="domain" description="Circularly permuted ATP-grasp type 2" evidence="2">
    <location>
        <begin position="87"/>
        <end position="463"/>
    </location>
</feature>
<evidence type="ECO:0000313" key="4">
    <source>
        <dbReference type="Proteomes" id="UP001524570"/>
    </source>
</evidence>
<gene>
    <name evidence="3" type="ORF">NP589_05325</name>
</gene>
<reference evidence="3 4" key="1">
    <citation type="submission" date="2022-07" db="EMBL/GenBank/DDBJ databases">
        <title>Methylomonas rivi sp. nov., Methylomonas rosea sp. nov., Methylomonas aureus sp. nov. and Methylomonas subterranea sp. nov., four novel methanotrophs isolated from a freshwater creek and the deep terrestrial subsurface.</title>
        <authorList>
            <person name="Abin C."/>
            <person name="Sankaranarayanan K."/>
            <person name="Garner C."/>
            <person name="Sindelar R."/>
            <person name="Kotary K."/>
            <person name="Garner R."/>
            <person name="Barclay S."/>
            <person name="Lawson P."/>
            <person name="Krumholz L."/>
        </authorList>
    </citation>
    <scope>NUCLEOTIDE SEQUENCE [LARGE SCALE GENOMIC DNA]</scope>
    <source>
        <strain evidence="3 4">WSC-7</strain>
    </source>
</reference>
<dbReference type="PANTHER" id="PTHR34595">
    <property type="entry name" value="BLR5612 PROTEIN"/>
    <property type="match status" value="1"/>
</dbReference>
<dbReference type="SUPFAM" id="SSF56059">
    <property type="entry name" value="Glutathione synthetase ATP-binding domain-like"/>
    <property type="match status" value="1"/>
</dbReference>
<dbReference type="Gene3D" id="3.40.50.11290">
    <property type="match status" value="1"/>
</dbReference>
<dbReference type="InterPro" id="IPR007296">
    <property type="entry name" value="DUF403"/>
</dbReference>
<dbReference type="InterPro" id="IPR025841">
    <property type="entry name" value="CP_ATPgrasp_2"/>
</dbReference>
<keyword evidence="4" id="KW-1185">Reference proteome</keyword>
<comment type="caution">
    <text evidence="3">The sequence shown here is derived from an EMBL/GenBank/DDBJ whole genome shotgun (WGS) entry which is preliminary data.</text>
</comment>
<evidence type="ECO:0000313" key="3">
    <source>
        <dbReference type="EMBL" id="MCQ8116840.1"/>
    </source>
</evidence>
<evidence type="ECO:0000259" key="1">
    <source>
        <dbReference type="Pfam" id="PF04168"/>
    </source>
</evidence>
<accession>A0ABT1TPZ9</accession>
<dbReference type="EMBL" id="JANIBL010000011">
    <property type="protein sequence ID" value="MCQ8116840.1"/>
    <property type="molecule type" value="Genomic_DNA"/>
</dbReference>
<feature type="domain" description="DUF403" evidence="1">
    <location>
        <begin position="510"/>
        <end position="834"/>
    </location>
</feature>
<name>A0ABT1TPZ9_9GAMM</name>
<dbReference type="RefSeq" id="WP_256606056.1">
    <property type="nucleotide sequence ID" value="NZ_JANIBL010000011.1"/>
</dbReference>
<dbReference type="PANTHER" id="PTHR34595:SF2">
    <property type="entry name" value="BLR2978 PROTEIN"/>
    <property type="match status" value="1"/>
</dbReference>
<proteinExistence type="predicted"/>
<dbReference type="Pfam" id="PF04168">
    <property type="entry name" value="Alpha-E"/>
    <property type="match status" value="1"/>
</dbReference>
<organism evidence="3 4">
    <name type="scientific">Methylomonas rosea</name>
    <dbReference type="NCBI Taxonomy" id="2952227"/>
    <lineage>
        <taxon>Bacteria</taxon>
        <taxon>Pseudomonadati</taxon>
        <taxon>Pseudomonadota</taxon>
        <taxon>Gammaproteobacteria</taxon>
        <taxon>Methylococcales</taxon>
        <taxon>Methylococcaceae</taxon>
        <taxon>Methylomonas</taxon>
    </lineage>
</organism>
<dbReference type="Pfam" id="PF14403">
    <property type="entry name" value="CP_ATPgrasp_2"/>
    <property type="match status" value="1"/>
</dbReference>